<dbReference type="EMBL" id="BAAAUD010000011">
    <property type="protein sequence ID" value="GAA2926196.1"/>
    <property type="molecule type" value="Genomic_DNA"/>
</dbReference>
<protein>
    <recommendedName>
        <fullName evidence="5">Secreted protein</fullName>
    </recommendedName>
</protein>
<dbReference type="Proteomes" id="UP001500403">
    <property type="component" value="Unassembled WGS sequence"/>
</dbReference>
<feature type="signal peptide" evidence="2">
    <location>
        <begin position="1"/>
        <end position="18"/>
    </location>
</feature>
<sequence length="136" mass="13499">MPFAAASLLAAALEPASAALDLYVTTTFSTGAVGSVVMGCEAGAGAGFGEGAAGAAASATEEVATTPAIVALAATTDMSLRLEPFKVFPLSTDDVHTERGRAAREPWCGVGAAVRSSWAGSARAPPPALRPLGQRP</sequence>
<evidence type="ECO:0000256" key="2">
    <source>
        <dbReference type="SAM" id="SignalP"/>
    </source>
</evidence>
<evidence type="ECO:0000313" key="3">
    <source>
        <dbReference type="EMBL" id="GAA2926196.1"/>
    </source>
</evidence>
<name>A0ABN3WTE3_9ACTN</name>
<evidence type="ECO:0000313" key="4">
    <source>
        <dbReference type="Proteomes" id="UP001500403"/>
    </source>
</evidence>
<reference evidence="3 4" key="1">
    <citation type="journal article" date="2019" name="Int. J. Syst. Evol. Microbiol.">
        <title>The Global Catalogue of Microorganisms (GCM) 10K type strain sequencing project: providing services to taxonomists for standard genome sequencing and annotation.</title>
        <authorList>
            <consortium name="The Broad Institute Genomics Platform"/>
            <consortium name="The Broad Institute Genome Sequencing Center for Infectious Disease"/>
            <person name="Wu L."/>
            <person name="Ma J."/>
        </authorList>
    </citation>
    <scope>NUCLEOTIDE SEQUENCE [LARGE SCALE GENOMIC DNA]</scope>
    <source>
        <strain evidence="3 4">JCM 9088</strain>
    </source>
</reference>
<organism evidence="3 4">
    <name type="scientific">Streptomyces enissocaesilis</name>
    <dbReference type="NCBI Taxonomy" id="332589"/>
    <lineage>
        <taxon>Bacteria</taxon>
        <taxon>Bacillati</taxon>
        <taxon>Actinomycetota</taxon>
        <taxon>Actinomycetes</taxon>
        <taxon>Kitasatosporales</taxon>
        <taxon>Streptomycetaceae</taxon>
        <taxon>Streptomyces</taxon>
        <taxon>Streptomyces rochei group</taxon>
    </lineage>
</organism>
<accession>A0ABN3WTE3</accession>
<feature type="chain" id="PRO_5045786425" description="Secreted protein" evidence="2">
    <location>
        <begin position="19"/>
        <end position="136"/>
    </location>
</feature>
<feature type="region of interest" description="Disordered" evidence="1">
    <location>
        <begin position="117"/>
        <end position="136"/>
    </location>
</feature>
<evidence type="ECO:0008006" key="5">
    <source>
        <dbReference type="Google" id="ProtNLM"/>
    </source>
</evidence>
<gene>
    <name evidence="3" type="ORF">GCM10010446_08180</name>
</gene>
<keyword evidence="4" id="KW-1185">Reference proteome</keyword>
<keyword evidence="2" id="KW-0732">Signal</keyword>
<evidence type="ECO:0000256" key="1">
    <source>
        <dbReference type="SAM" id="MobiDB-lite"/>
    </source>
</evidence>
<comment type="caution">
    <text evidence="3">The sequence shown here is derived from an EMBL/GenBank/DDBJ whole genome shotgun (WGS) entry which is preliminary data.</text>
</comment>
<proteinExistence type="predicted"/>